<dbReference type="GO" id="GO:0005737">
    <property type="term" value="C:cytoplasm"/>
    <property type="evidence" value="ECO:0007669"/>
    <property type="project" value="TreeGrafter"/>
</dbReference>
<keyword evidence="2 4" id="KW-0863">Zinc-finger</keyword>
<dbReference type="PANTHER" id="PTHR14677:SF20">
    <property type="entry name" value="ZINC FINGER AN1-TYPE CONTAINING 2A-RELATED"/>
    <property type="match status" value="1"/>
</dbReference>
<feature type="non-terminal residue" evidence="6">
    <location>
        <position position="268"/>
    </location>
</feature>
<protein>
    <recommendedName>
        <fullName evidence="5">AN1-type domain-containing protein</fullName>
    </recommendedName>
</protein>
<dbReference type="PANTHER" id="PTHR14677">
    <property type="entry name" value="ARSENITE INDUCUBLE RNA ASSOCIATED PROTEIN AIP-1-RELATED"/>
    <property type="match status" value="1"/>
</dbReference>
<accession>A0AAV2S428</accession>
<dbReference type="SMART" id="SM00154">
    <property type="entry name" value="ZnF_AN1"/>
    <property type="match status" value="2"/>
</dbReference>
<comment type="caution">
    <text evidence="6">The sequence shown here is derived from an EMBL/GenBank/DDBJ whole genome shotgun (WGS) entry which is preliminary data.</text>
</comment>
<evidence type="ECO:0000256" key="4">
    <source>
        <dbReference type="PROSITE-ProRule" id="PRU00449"/>
    </source>
</evidence>
<keyword evidence="3" id="KW-0862">Zinc</keyword>
<evidence type="ECO:0000256" key="2">
    <source>
        <dbReference type="ARBA" id="ARBA00022771"/>
    </source>
</evidence>
<organism evidence="6 7">
    <name type="scientific">Meganyctiphanes norvegica</name>
    <name type="common">Northern krill</name>
    <name type="synonym">Thysanopoda norvegica</name>
    <dbReference type="NCBI Taxonomy" id="48144"/>
    <lineage>
        <taxon>Eukaryota</taxon>
        <taxon>Metazoa</taxon>
        <taxon>Ecdysozoa</taxon>
        <taxon>Arthropoda</taxon>
        <taxon>Crustacea</taxon>
        <taxon>Multicrustacea</taxon>
        <taxon>Malacostraca</taxon>
        <taxon>Eumalacostraca</taxon>
        <taxon>Eucarida</taxon>
        <taxon>Euphausiacea</taxon>
        <taxon>Euphausiidae</taxon>
        <taxon>Meganyctiphanes</taxon>
    </lineage>
</organism>
<feature type="domain" description="AN1-type" evidence="5">
    <location>
        <begin position="3"/>
        <end position="51"/>
    </location>
</feature>
<proteinExistence type="predicted"/>
<dbReference type="Pfam" id="PF25327">
    <property type="entry name" value="UBL_ZFAND1"/>
    <property type="match status" value="1"/>
</dbReference>
<feature type="domain" description="AN1-type" evidence="5">
    <location>
        <begin position="58"/>
        <end position="106"/>
    </location>
</feature>
<reference evidence="6 7" key="1">
    <citation type="submission" date="2024-05" db="EMBL/GenBank/DDBJ databases">
        <authorList>
            <person name="Wallberg A."/>
        </authorList>
    </citation>
    <scope>NUCLEOTIDE SEQUENCE [LARGE SCALE GENOMIC DNA]</scope>
</reference>
<dbReference type="InterPro" id="IPR035896">
    <property type="entry name" value="AN1-like_Znf"/>
</dbReference>
<dbReference type="InterPro" id="IPR000058">
    <property type="entry name" value="Znf_AN1"/>
</dbReference>
<evidence type="ECO:0000313" key="6">
    <source>
        <dbReference type="EMBL" id="CAL4162091.1"/>
    </source>
</evidence>
<dbReference type="Gene3D" id="4.10.1110.10">
    <property type="entry name" value="AN1-like Zinc finger"/>
    <property type="match status" value="2"/>
</dbReference>
<dbReference type="AlphaFoldDB" id="A0AAV2S428"/>
<evidence type="ECO:0000259" key="5">
    <source>
        <dbReference type="PROSITE" id="PS51039"/>
    </source>
</evidence>
<sequence>MDLKIGQHCGVSLCHQLDFLPFKCKFCNMILCKDHRLPQYHGCTGDFDKFLKEKPDSVTYSYACQHGGCNGGELTPVICSGCKKNFCLAHRHQVDHKCTAYNEPTNPLAEAAQKMETITSKMSTSVSSKGQGRKNDKLAAKVQLMKLKQKSDGTSGLPQEERLYFLVMLPTVLQNKAKTHSVYVSHYWTVGRAVDAIADLAKVPNRNNVVDADKLTLFRVSDGSSLGAMDVQLKTLVDDQQLYNGQSLILEYVPKGTELLEGYKNYKL</sequence>
<keyword evidence="1" id="KW-0479">Metal-binding</keyword>
<evidence type="ECO:0000256" key="3">
    <source>
        <dbReference type="ARBA" id="ARBA00022833"/>
    </source>
</evidence>
<dbReference type="EMBL" id="CAXKWB010045365">
    <property type="protein sequence ID" value="CAL4162091.1"/>
    <property type="molecule type" value="Genomic_DNA"/>
</dbReference>
<evidence type="ECO:0000313" key="7">
    <source>
        <dbReference type="Proteomes" id="UP001497623"/>
    </source>
</evidence>
<keyword evidence="7" id="KW-1185">Reference proteome</keyword>
<dbReference type="Pfam" id="PF01428">
    <property type="entry name" value="zf-AN1"/>
    <property type="match status" value="2"/>
</dbReference>
<dbReference type="GO" id="GO:0008270">
    <property type="term" value="F:zinc ion binding"/>
    <property type="evidence" value="ECO:0007669"/>
    <property type="project" value="UniProtKB-KW"/>
</dbReference>
<dbReference type="PROSITE" id="PS51039">
    <property type="entry name" value="ZF_AN1"/>
    <property type="match status" value="2"/>
</dbReference>
<dbReference type="SUPFAM" id="SSF118310">
    <property type="entry name" value="AN1-like Zinc finger"/>
    <property type="match status" value="2"/>
</dbReference>
<dbReference type="Proteomes" id="UP001497623">
    <property type="component" value="Unassembled WGS sequence"/>
</dbReference>
<gene>
    <name evidence="6" type="ORF">MNOR_LOCUS32792</name>
</gene>
<name>A0AAV2S428_MEGNR</name>
<dbReference type="InterPro" id="IPR057358">
    <property type="entry name" value="UBL_ZFAND1-like"/>
</dbReference>
<evidence type="ECO:0000256" key="1">
    <source>
        <dbReference type="ARBA" id="ARBA00022723"/>
    </source>
</evidence>